<accession>A0A9D6ABD7</accession>
<dbReference type="EMBL" id="JABZGU010000033">
    <property type="protein sequence ID" value="MBF4802669.1"/>
    <property type="molecule type" value="Genomic_DNA"/>
</dbReference>
<comment type="caution">
    <text evidence="2">The sequence shown here is derived from an EMBL/GenBank/DDBJ whole genome shotgun (WGS) entry which is preliminary data.</text>
</comment>
<protein>
    <submittedName>
        <fullName evidence="2">Alpha/beta hydrolase</fullName>
    </submittedName>
</protein>
<gene>
    <name evidence="2" type="ORF">HXK24_02450</name>
</gene>
<evidence type="ECO:0000259" key="1">
    <source>
        <dbReference type="Pfam" id="PF00561"/>
    </source>
</evidence>
<dbReference type="AlphaFoldDB" id="A0A9D6ABD7"/>
<dbReference type="Pfam" id="PF00561">
    <property type="entry name" value="Abhydrolase_1"/>
    <property type="match status" value="1"/>
</dbReference>
<dbReference type="SUPFAM" id="SSF53474">
    <property type="entry name" value="alpha/beta-Hydrolases"/>
    <property type="match status" value="1"/>
</dbReference>
<feature type="domain" description="AB hydrolase-1" evidence="1">
    <location>
        <begin position="71"/>
        <end position="174"/>
    </location>
</feature>
<dbReference type="InterPro" id="IPR000073">
    <property type="entry name" value="AB_hydrolase_1"/>
</dbReference>
<dbReference type="GO" id="GO:0046503">
    <property type="term" value="P:glycerolipid catabolic process"/>
    <property type="evidence" value="ECO:0007669"/>
    <property type="project" value="TreeGrafter"/>
</dbReference>
<evidence type="ECO:0000313" key="2">
    <source>
        <dbReference type="EMBL" id="MBF4802669.1"/>
    </source>
</evidence>
<sequence>MVEFPPVYRPKPYSKPTAHLKSHLRVLLDDGAEIATFVYTPHTSDGEKPCEDLASTAAYLASVPDDIFATPIVFLHGNGEEHGIFGTIIDEVCSRGYIAIGIDSRDQGLSTRGTATFTYEQMAEDAYVVLKQLGVSSAHIVGFSDGAILGLLLARDYPDVVASLVSIGANLEPDTLGDMTWLYESIEGNKRWAVEGWEGAVLEDGYPVPSPAEAARIAEHLELMVDNPHIDPASLEHISVPVVVMAGEYDEIYPEETRRIAEAIPTARLLFIPGCPHNVPKVSPGAVVRRIFANFAYL</sequence>
<reference evidence="2" key="1">
    <citation type="submission" date="2020-04" db="EMBL/GenBank/DDBJ databases">
        <title>Deep metagenomics examines the oral microbiome during advanced dental caries in children, revealing novel taxa and co-occurrences with host molecules.</title>
        <authorList>
            <person name="Baker J.L."/>
            <person name="Morton J.T."/>
            <person name="Dinis M."/>
            <person name="Alvarez R."/>
            <person name="Tran N.C."/>
            <person name="Knight R."/>
            <person name="Edlund A."/>
        </authorList>
    </citation>
    <scope>NUCLEOTIDE SEQUENCE</scope>
    <source>
        <strain evidence="2">JCVI_3_bin.11</strain>
    </source>
</reference>
<name>A0A9D6ABD7_9ACTN</name>
<dbReference type="Gene3D" id="3.40.50.1820">
    <property type="entry name" value="alpha/beta hydrolase"/>
    <property type="match status" value="1"/>
</dbReference>
<dbReference type="PANTHER" id="PTHR43433">
    <property type="entry name" value="HYDROLASE, ALPHA/BETA FOLD FAMILY PROTEIN"/>
    <property type="match status" value="1"/>
</dbReference>
<dbReference type="GO" id="GO:0004806">
    <property type="term" value="F:triacylglycerol lipase activity"/>
    <property type="evidence" value="ECO:0007669"/>
    <property type="project" value="TreeGrafter"/>
</dbReference>
<dbReference type="InterPro" id="IPR050471">
    <property type="entry name" value="AB_hydrolase"/>
</dbReference>
<organism evidence="2 3">
    <name type="scientific">Lancefieldella parvula</name>
    <dbReference type="NCBI Taxonomy" id="1382"/>
    <lineage>
        <taxon>Bacteria</taxon>
        <taxon>Bacillati</taxon>
        <taxon>Actinomycetota</taxon>
        <taxon>Coriobacteriia</taxon>
        <taxon>Coriobacteriales</taxon>
        <taxon>Atopobiaceae</taxon>
        <taxon>Lancefieldella</taxon>
    </lineage>
</organism>
<dbReference type="PANTHER" id="PTHR43433:SF5">
    <property type="entry name" value="AB HYDROLASE-1 DOMAIN-CONTAINING PROTEIN"/>
    <property type="match status" value="1"/>
</dbReference>
<dbReference type="InterPro" id="IPR029058">
    <property type="entry name" value="AB_hydrolase_fold"/>
</dbReference>
<evidence type="ECO:0000313" key="3">
    <source>
        <dbReference type="Proteomes" id="UP000787322"/>
    </source>
</evidence>
<keyword evidence="2" id="KW-0378">Hydrolase</keyword>
<dbReference type="Proteomes" id="UP000787322">
    <property type="component" value="Unassembled WGS sequence"/>
</dbReference>
<proteinExistence type="predicted"/>